<accession>T1JRA2</accession>
<evidence type="ECO:0000256" key="8">
    <source>
        <dbReference type="ARBA" id="ARBA00034126"/>
    </source>
</evidence>
<evidence type="ECO:0000256" key="9">
    <source>
        <dbReference type="SAM" id="MobiDB-lite"/>
    </source>
</evidence>
<dbReference type="Proteomes" id="UP000015104">
    <property type="component" value="Unassembled WGS sequence"/>
</dbReference>
<evidence type="ECO:0000256" key="5">
    <source>
        <dbReference type="ARBA" id="ARBA00022737"/>
    </source>
</evidence>
<evidence type="ECO:0000256" key="3">
    <source>
        <dbReference type="ARBA" id="ARBA00022517"/>
    </source>
</evidence>
<dbReference type="Gene3D" id="3.30.160.60">
    <property type="entry name" value="Classic Zinc Finger"/>
    <property type="match status" value="1"/>
</dbReference>
<dbReference type="STRING" id="32264.T1JRA2"/>
<keyword evidence="2" id="KW-0963">Cytoplasm</keyword>
<keyword evidence="4" id="KW-0479">Metal-binding</keyword>
<protein>
    <recommendedName>
        <fullName evidence="10">C2H2-type domain-containing protein</fullName>
    </recommendedName>
</protein>
<dbReference type="GO" id="GO:0008270">
    <property type="term" value="F:zinc ion binding"/>
    <property type="evidence" value="ECO:0007669"/>
    <property type="project" value="UniProtKB-KW"/>
</dbReference>
<evidence type="ECO:0000256" key="1">
    <source>
        <dbReference type="ARBA" id="ARBA00004496"/>
    </source>
</evidence>
<dbReference type="InterPro" id="IPR041661">
    <property type="entry name" value="ZN622/Rei1/Reh1_Znf-C2H2"/>
</dbReference>
<dbReference type="Pfam" id="PF12756">
    <property type="entry name" value="zf-C2H2_2"/>
    <property type="match status" value="1"/>
</dbReference>
<evidence type="ECO:0000256" key="7">
    <source>
        <dbReference type="ARBA" id="ARBA00022833"/>
    </source>
</evidence>
<evidence type="ECO:0000256" key="4">
    <source>
        <dbReference type="ARBA" id="ARBA00022723"/>
    </source>
</evidence>
<dbReference type="HOGENOM" id="CLU_018787_1_0_1"/>
<dbReference type="SMART" id="SM00355">
    <property type="entry name" value="ZnF_C2H2"/>
    <property type="match status" value="4"/>
</dbReference>
<feature type="compositionally biased region" description="Polar residues" evidence="9">
    <location>
        <begin position="108"/>
        <end position="124"/>
    </location>
</feature>
<dbReference type="GO" id="GO:0003676">
    <property type="term" value="F:nucleic acid binding"/>
    <property type="evidence" value="ECO:0007669"/>
    <property type="project" value="InterPro"/>
</dbReference>
<dbReference type="InterPro" id="IPR040025">
    <property type="entry name" value="Znf622/Rei1/Reh1"/>
</dbReference>
<dbReference type="OMA" id="WTQTQQQ"/>
<dbReference type="KEGG" id="tut:107362460"/>
<dbReference type="OrthoDB" id="19329at2759"/>
<comment type="subcellular location">
    <subcellularLocation>
        <location evidence="1">Cytoplasm</location>
    </subcellularLocation>
</comment>
<keyword evidence="12" id="KW-1185">Reference proteome</keyword>
<reference evidence="12" key="1">
    <citation type="submission" date="2011-08" db="EMBL/GenBank/DDBJ databases">
        <authorList>
            <person name="Rombauts S."/>
        </authorList>
    </citation>
    <scope>NUCLEOTIDE SEQUENCE</scope>
    <source>
        <strain evidence="12">London</strain>
    </source>
</reference>
<dbReference type="SMART" id="SM00451">
    <property type="entry name" value="ZnF_U1"/>
    <property type="match status" value="2"/>
</dbReference>
<dbReference type="GO" id="GO:0042273">
    <property type="term" value="P:ribosomal large subunit biogenesis"/>
    <property type="evidence" value="ECO:0007669"/>
    <property type="project" value="TreeGrafter"/>
</dbReference>
<dbReference type="InterPro" id="IPR022755">
    <property type="entry name" value="Znf_C2H2_jaz"/>
</dbReference>
<dbReference type="PROSITE" id="PS00028">
    <property type="entry name" value="ZINC_FINGER_C2H2_1"/>
    <property type="match status" value="2"/>
</dbReference>
<dbReference type="Pfam" id="PF12171">
    <property type="entry name" value="zf-C2H2_jaz"/>
    <property type="match status" value="1"/>
</dbReference>
<evidence type="ECO:0000313" key="11">
    <source>
        <dbReference type="EnsemblMetazoa" id="tetur01g06150.1"/>
    </source>
</evidence>
<dbReference type="AlphaFoldDB" id="T1JRA2"/>
<feature type="domain" description="C2H2-type" evidence="10">
    <location>
        <begin position="6"/>
        <end position="28"/>
    </location>
</feature>
<feature type="compositionally biased region" description="Acidic residues" evidence="9">
    <location>
        <begin position="126"/>
        <end position="153"/>
    </location>
</feature>
<dbReference type="EMBL" id="CAEY01000447">
    <property type="status" value="NOT_ANNOTATED_CDS"/>
    <property type="molecule type" value="Genomic_DNA"/>
</dbReference>
<comment type="similarity">
    <text evidence="8">Belongs to the REI1 family.</text>
</comment>
<keyword evidence="3" id="KW-0690">Ribosome biogenesis</keyword>
<keyword evidence="6" id="KW-0863">Zinc-finger</keyword>
<feature type="domain" description="C2H2-type" evidence="10">
    <location>
        <begin position="69"/>
        <end position="91"/>
    </location>
</feature>
<evidence type="ECO:0000313" key="12">
    <source>
        <dbReference type="Proteomes" id="UP000015104"/>
    </source>
</evidence>
<dbReference type="EnsemblMetazoa" id="tetur01g06150.1">
    <property type="protein sequence ID" value="tetur01g06150.1"/>
    <property type="gene ID" value="tetur01g06150"/>
</dbReference>
<evidence type="ECO:0000259" key="10">
    <source>
        <dbReference type="PROSITE" id="PS00028"/>
    </source>
</evidence>
<proteinExistence type="inferred from homology"/>
<dbReference type="SUPFAM" id="SSF57667">
    <property type="entry name" value="beta-beta-alpha zinc fingers"/>
    <property type="match status" value="3"/>
</dbReference>
<dbReference type="PANTHER" id="PTHR13182:SF8">
    <property type="entry name" value="CYTOPLASMIC 60S SUBUNIT BIOGENESIS FACTOR ZNF622"/>
    <property type="match status" value="1"/>
</dbReference>
<feature type="region of interest" description="Disordered" evidence="9">
    <location>
        <begin position="92"/>
        <end position="153"/>
    </location>
</feature>
<dbReference type="InterPro" id="IPR013087">
    <property type="entry name" value="Znf_C2H2_type"/>
</dbReference>
<name>T1JRA2_TETUR</name>
<evidence type="ECO:0000256" key="2">
    <source>
        <dbReference type="ARBA" id="ARBA00022490"/>
    </source>
</evidence>
<dbReference type="InterPro" id="IPR036236">
    <property type="entry name" value="Znf_C2H2_sf"/>
</dbReference>
<keyword evidence="7" id="KW-0862">Zinc</keyword>
<dbReference type="GO" id="GO:0005737">
    <property type="term" value="C:cytoplasm"/>
    <property type="evidence" value="ECO:0007669"/>
    <property type="project" value="UniProtKB-SubCell"/>
</dbReference>
<dbReference type="PANTHER" id="PTHR13182">
    <property type="entry name" value="ZINC FINGER PROTEIN 622"/>
    <property type="match status" value="1"/>
</dbReference>
<evidence type="ECO:0000256" key="6">
    <source>
        <dbReference type="ARBA" id="ARBA00022771"/>
    </source>
</evidence>
<dbReference type="InterPro" id="IPR003604">
    <property type="entry name" value="Matrin/U1-like-C_Znf_C2H2"/>
</dbReference>
<dbReference type="GO" id="GO:0030687">
    <property type="term" value="C:preribosome, large subunit precursor"/>
    <property type="evidence" value="ECO:0007669"/>
    <property type="project" value="TreeGrafter"/>
</dbReference>
<sequence length="390" mass="45113">MASFTCLTCKVNFANNEWQKQHYKSEWHQYNLKRKLVDLNSVAYDTFEKIKARQQALESKDTTEQTRYCECCRKPFSSIKAYDQHCQSKKHREMKEKKEIKDSIAAKKQTSTKVPNNPVSTSNVEIDADNSDDYEDIDSDDDDDYETVDEDYEEGKDAIRPDQCFFCLREADSIEDNVQHMSLVHSFFIPDVDYLTDLEGLLTYLGEKIGIDHVCLWCSYSGKTFRSIKSAQQHMLSKGHSKINFEQADVLLEYADFYDYSKSYPDAEGENVSSDEEVKIDTIGGEDDTWQLVLPSGSVIGHRSLLRYYKQNLKPIIEKTGNGMSTNRRILDKVMNNYKALGWTGIKGEAAVLRAKDIKFFNELKARRSLDIGMKHNKVLTKHFRNQVFF</sequence>
<reference evidence="11" key="2">
    <citation type="submission" date="2015-06" db="UniProtKB">
        <authorList>
            <consortium name="EnsemblMetazoa"/>
        </authorList>
    </citation>
    <scope>IDENTIFICATION</scope>
</reference>
<keyword evidence="5" id="KW-0677">Repeat</keyword>
<feature type="compositionally biased region" description="Basic and acidic residues" evidence="9">
    <location>
        <begin position="93"/>
        <end position="105"/>
    </location>
</feature>
<gene>
    <name evidence="11" type="primary">107362460</name>
</gene>
<organism evidence="11 12">
    <name type="scientific">Tetranychus urticae</name>
    <name type="common">Two-spotted spider mite</name>
    <dbReference type="NCBI Taxonomy" id="32264"/>
    <lineage>
        <taxon>Eukaryota</taxon>
        <taxon>Metazoa</taxon>
        <taxon>Ecdysozoa</taxon>
        <taxon>Arthropoda</taxon>
        <taxon>Chelicerata</taxon>
        <taxon>Arachnida</taxon>
        <taxon>Acari</taxon>
        <taxon>Acariformes</taxon>
        <taxon>Trombidiformes</taxon>
        <taxon>Prostigmata</taxon>
        <taxon>Eleutherengona</taxon>
        <taxon>Raphignathae</taxon>
        <taxon>Tetranychoidea</taxon>
        <taxon>Tetranychidae</taxon>
        <taxon>Tetranychus</taxon>
    </lineage>
</organism>
<dbReference type="eggNOG" id="KOG2785">
    <property type="taxonomic scope" value="Eukaryota"/>
</dbReference>